<keyword evidence="14" id="KW-1185">Reference proteome</keyword>
<dbReference type="InterPro" id="IPR034291">
    <property type="entry name" value="TMP_synthase"/>
</dbReference>
<sequence length="216" mass="23458">MLIDQLHYISQAPDNGTHLTAIEKVLRAGGKWIQLRVKEQTEDAILELAVQASRLCEQYGAKLIINDYPELALKSGAYGVHLGLNDLSVSAARTILGKHRCIGGTANTFEDVCKRADEGADYIGLGPFRFTSTKKNLSPVLGLDGYKRLMEQVKEANIKLPIIAIGGIQTQDVGVILQTGIYGIAVSGLLTQDDNPASSINQLYQEMNLNSTQTLC</sequence>
<dbReference type="SUPFAM" id="SSF51391">
    <property type="entry name" value="Thiamin phosphate synthase"/>
    <property type="match status" value="1"/>
</dbReference>
<dbReference type="Proteomes" id="UP000032049">
    <property type="component" value="Unassembled WGS sequence"/>
</dbReference>
<feature type="binding site" evidence="9">
    <location>
        <position position="105"/>
    </location>
    <ligand>
        <name>4-amino-2-methyl-5-(diphosphooxymethyl)pyrimidine</name>
        <dbReference type="ChEBI" id="CHEBI:57841"/>
    </ligand>
</feature>
<dbReference type="GO" id="GO:0009229">
    <property type="term" value="P:thiamine diphosphate biosynthetic process"/>
    <property type="evidence" value="ECO:0007669"/>
    <property type="project" value="UniProtKB-UniRule"/>
</dbReference>
<keyword evidence="5 9" id="KW-0784">Thiamine biosynthesis</keyword>
<feature type="domain" description="Thiamine phosphate synthase/TenI" evidence="12">
    <location>
        <begin position="12"/>
        <end position="187"/>
    </location>
</feature>
<keyword evidence="4 9" id="KW-0460">Magnesium</keyword>
<comment type="caution">
    <text evidence="13">The sequence shown here is derived from an EMBL/GenBank/DDBJ whole genome shotgun (WGS) entry which is preliminary data.</text>
</comment>
<evidence type="ECO:0000256" key="6">
    <source>
        <dbReference type="ARBA" id="ARBA00047334"/>
    </source>
</evidence>
<dbReference type="AlphaFoldDB" id="A0A0D0GJS4"/>
<dbReference type="HAMAP" id="MF_00097">
    <property type="entry name" value="TMP_synthase"/>
    <property type="match status" value="1"/>
</dbReference>
<dbReference type="GO" id="GO:0000287">
    <property type="term" value="F:magnesium ion binding"/>
    <property type="evidence" value="ECO:0007669"/>
    <property type="project" value="UniProtKB-UniRule"/>
</dbReference>
<comment type="pathway">
    <text evidence="1 9 11">Cofactor biosynthesis; thiamine diphosphate biosynthesis; thiamine phosphate from 4-amino-2-methyl-5-diphosphomethylpyrimidine and 4-methyl-5-(2-phosphoethyl)-thiazole: step 1/1.</text>
</comment>
<comment type="catalytic activity">
    <reaction evidence="8 9 10">
        <text>2-[(2R,5Z)-2-carboxy-4-methylthiazol-5(2H)-ylidene]ethyl phosphate + 4-amino-2-methyl-5-(diphosphooxymethyl)pyrimidine + 2 H(+) = thiamine phosphate + CO2 + diphosphate</text>
        <dbReference type="Rhea" id="RHEA:47844"/>
        <dbReference type="ChEBI" id="CHEBI:15378"/>
        <dbReference type="ChEBI" id="CHEBI:16526"/>
        <dbReference type="ChEBI" id="CHEBI:33019"/>
        <dbReference type="ChEBI" id="CHEBI:37575"/>
        <dbReference type="ChEBI" id="CHEBI:57841"/>
        <dbReference type="ChEBI" id="CHEBI:62899"/>
        <dbReference type="EC" id="2.5.1.3"/>
    </reaction>
</comment>
<organism evidence="13 14">
    <name type="scientific">Pedobacter lusitanus</name>
    <dbReference type="NCBI Taxonomy" id="1503925"/>
    <lineage>
        <taxon>Bacteria</taxon>
        <taxon>Pseudomonadati</taxon>
        <taxon>Bacteroidota</taxon>
        <taxon>Sphingobacteriia</taxon>
        <taxon>Sphingobacteriales</taxon>
        <taxon>Sphingobacteriaceae</taxon>
        <taxon>Pedobacter</taxon>
    </lineage>
</organism>
<dbReference type="InterPro" id="IPR013785">
    <property type="entry name" value="Aldolase_TIM"/>
</dbReference>
<name>A0A0D0GJS4_9SPHI</name>
<evidence type="ECO:0000313" key="13">
    <source>
        <dbReference type="EMBL" id="KIO76365.1"/>
    </source>
</evidence>
<feature type="binding site" evidence="9">
    <location>
        <begin position="34"/>
        <end position="38"/>
    </location>
    <ligand>
        <name>4-amino-2-methyl-5-(diphosphooxymethyl)pyrimidine</name>
        <dbReference type="ChEBI" id="CHEBI:57841"/>
    </ligand>
</feature>
<comment type="caution">
    <text evidence="9">Lacks conserved residue(s) required for the propagation of feature annotation.</text>
</comment>
<feature type="binding site" evidence="9">
    <location>
        <position position="134"/>
    </location>
    <ligand>
        <name>4-amino-2-methyl-5-(diphosphooxymethyl)pyrimidine</name>
        <dbReference type="ChEBI" id="CHEBI:57841"/>
    </ligand>
</feature>
<dbReference type="NCBIfam" id="TIGR00693">
    <property type="entry name" value="thiE"/>
    <property type="match status" value="1"/>
</dbReference>
<protein>
    <recommendedName>
        <fullName evidence="9">Thiamine-phosphate synthase</fullName>
        <shortName evidence="9">TP synthase</shortName>
        <shortName evidence="9">TPS</shortName>
        <ecNumber evidence="9">2.5.1.3</ecNumber>
    </recommendedName>
    <alternativeName>
        <fullName evidence="9">Thiamine-phosphate pyrophosphorylase</fullName>
        <shortName evidence="9">TMP pyrophosphorylase</shortName>
        <shortName evidence="9">TMP-PPase</shortName>
    </alternativeName>
</protein>
<comment type="catalytic activity">
    <reaction evidence="6 9 10">
        <text>4-methyl-5-(2-phosphooxyethyl)-thiazole + 4-amino-2-methyl-5-(diphosphooxymethyl)pyrimidine + H(+) = thiamine phosphate + diphosphate</text>
        <dbReference type="Rhea" id="RHEA:22328"/>
        <dbReference type="ChEBI" id="CHEBI:15378"/>
        <dbReference type="ChEBI" id="CHEBI:33019"/>
        <dbReference type="ChEBI" id="CHEBI:37575"/>
        <dbReference type="ChEBI" id="CHEBI:57841"/>
        <dbReference type="ChEBI" id="CHEBI:58296"/>
        <dbReference type="EC" id="2.5.1.3"/>
    </reaction>
</comment>
<keyword evidence="3 9" id="KW-0479">Metal-binding</keyword>
<comment type="similarity">
    <text evidence="9 10">Belongs to the thiamine-phosphate synthase family.</text>
</comment>
<evidence type="ECO:0000256" key="5">
    <source>
        <dbReference type="ARBA" id="ARBA00022977"/>
    </source>
</evidence>
<evidence type="ECO:0000256" key="11">
    <source>
        <dbReference type="RuleBase" id="RU004253"/>
    </source>
</evidence>
<evidence type="ECO:0000256" key="3">
    <source>
        <dbReference type="ARBA" id="ARBA00022723"/>
    </source>
</evidence>
<evidence type="ECO:0000256" key="1">
    <source>
        <dbReference type="ARBA" id="ARBA00005165"/>
    </source>
</evidence>
<evidence type="ECO:0000256" key="4">
    <source>
        <dbReference type="ARBA" id="ARBA00022842"/>
    </source>
</evidence>
<evidence type="ECO:0000256" key="7">
    <source>
        <dbReference type="ARBA" id="ARBA00047851"/>
    </source>
</evidence>
<comment type="function">
    <text evidence="9">Condenses 4-methyl-5-(beta-hydroxyethyl)thiazole monophosphate (THZ-P) and 2-methyl-4-amino-5-hydroxymethyl pyrimidine pyrophosphate (HMP-PP) to form thiamine monophosphate (TMP).</text>
</comment>
<dbReference type="GO" id="GO:0004789">
    <property type="term" value="F:thiamine-phosphate diphosphorylase activity"/>
    <property type="evidence" value="ECO:0007669"/>
    <property type="project" value="UniProtKB-UniRule"/>
</dbReference>
<evidence type="ECO:0000259" key="12">
    <source>
        <dbReference type="Pfam" id="PF02581"/>
    </source>
</evidence>
<evidence type="ECO:0000256" key="2">
    <source>
        <dbReference type="ARBA" id="ARBA00022679"/>
    </source>
</evidence>
<feature type="binding site" evidence="9">
    <location>
        <position position="66"/>
    </location>
    <ligand>
        <name>4-amino-2-methyl-5-(diphosphooxymethyl)pyrimidine</name>
        <dbReference type="ChEBI" id="CHEBI:57841"/>
    </ligand>
</feature>
<reference evidence="13 14" key="1">
    <citation type="submission" date="2015-01" db="EMBL/GenBank/DDBJ databases">
        <title>Draft genome sequence of Pedobacter sp. NL19 isolated from sludge of an effluent treatment pond in an abandoned uranium mine.</title>
        <authorList>
            <person name="Santos T."/>
            <person name="Caetano T."/>
            <person name="Covas C."/>
            <person name="Cruz A."/>
            <person name="Mendo S."/>
        </authorList>
    </citation>
    <scope>NUCLEOTIDE SEQUENCE [LARGE SCALE GENOMIC DNA]</scope>
    <source>
        <strain evidence="13 14">NL19</strain>
    </source>
</reference>
<evidence type="ECO:0000313" key="14">
    <source>
        <dbReference type="Proteomes" id="UP000032049"/>
    </source>
</evidence>
<dbReference type="STRING" id="1503925.TH53_15565"/>
<dbReference type="GO" id="GO:0009228">
    <property type="term" value="P:thiamine biosynthetic process"/>
    <property type="evidence" value="ECO:0007669"/>
    <property type="project" value="UniProtKB-KW"/>
</dbReference>
<accession>A0A0D0GJS4</accession>
<dbReference type="OrthoDB" id="9812206at2"/>
<dbReference type="EC" id="2.5.1.3" evidence="9"/>
<evidence type="ECO:0000256" key="9">
    <source>
        <dbReference type="HAMAP-Rule" id="MF_00097"/>
    </source>
</evidence>
<dbReference type="RefSeq" id="WP_041883234.1">
    <property type="nucleotide sequence ID" value="NZ_CP157278.1"/>
</dbReference>
<dbReference type="InterPro" id="IPR022998">
    <property type="entry name" value="ThiamineP_synth_TenI"/>
</dbReference>
<feature type="binding site" evidence="9">
    <location>
        <position position="86"/>
    </location>
    <ligand>
        <name>Mg(2+)</name>
        <dbReference type="ChEBI" id="CHEBI:18420"/>
    </ligand>
</feature>
<dbReference type="NCBIfam" id="NF000736">
    <property type="entry name" value="PRK00043.2-3"/>
    <property type="match status" value="1"/>
</dbReference>
<comment type="cofactor">
    <cofactor evidence="9">
        <name>Mg(2+)</name>
        <dbReference type="ChEBI" id="CHEBI:18420"/>
    </cofactor>
    <text evidence="9">Binds 1 Mg(2+) ion per subunit.</text>
</comment>
<keyword evidence="2 9" id="KW-0808">Transferase</keyword>
<evidence type="ECO:0000256" key="8">
    <source>
        <dbReference type="ARBA" id="ARBA00047883"/>
    </source>
</evidence>
<feature type="binding site" evidence="9">
    <location>
        <begin position="131"/>
        <end position="133"/>
    </location>
    <ligand>
        <name>2-[(2R,5Z)-2-carboxy-4-methylthiazol-5(2H)-ylidene]ethyl phosphate</name>
        <dbReference type="ChEBI" id="CHEBI:62899"/>
    </ligand>
</feature>
<evidence type="ECO:0000256" key="10">
    <source>
        <dbReference type="RuleBase" id="RU003826"/>
    </source>
</evidence>
<dbReference type="EMBL" id="JXRA01000065">
    <property type="protein sequence ID" value="KIO76365.1"/>
    <property type="molecule type" value="Genomic_DNA"/>
</dbReference>
<proteinExistence type="inferred from homology"/>
<dbReference type="InterPro" id="IPR036206">
    <property type="entry name" value="ThiamineP_synth_sf"/>
</dbReference>
<dbReference type="PANTHER" id="PTHR20857">
    <property type="entry name" value="THIAMINE-PHOSPHATE PYROPHOSPHORYLASE"/>
    <property type="match status" value="1"/>
</dbReference>
<gene>
    <name evidence="9" type="primary">thiE</name>
    <name evidence="13" type="ORF">TH53_15565</name>
</gene>
<feature type="binding site" evidence="9">
    <location>
        <position position="67"/>
    </location>
    <ligand>
        <name>Mg(2+)</name>
        <dbReference type="ChEBI" id="CHEBI:18420"/>
    </ligand>
</feature>
<dbReference type="UniPathway" id="UPA00060">
    <property type="reaction ID" value="UER00141"/>
</dbReference>
<dbReference type="Pfam" id="PF02581">
    <property type="entry name" value="TMP-TENI"/>
    <property type="match status" value="1"/>
</dbReference>
<dbReference type="GO" id="GO:0005737">
    <property type="term" value="C:cytoplasm"/>
    <property type="evidence" value="ECO:0007669"/>
    <property type="project" value="TreeGrafter"/>
</dbReference>
<dbReference type="Gene3D" id="3.20.20.70">
    <property type="entry name" value="Aldolase class I"/>
    <property type="match status" value="1"/>
</dbReference>
<dbReference type="CDD" id="cd00564">
    <property type="entry name" value="TMP_TenI"/>
    <property type="match status" value="1"/>
</dbReference>
<feature type="binding site" evidence="9">
    <location>
        <position position="167"/>
    </location>
    <ligand>
        <name>2-[(2R,5Z)-2-carboxy-4-methylthiazol-5(2H)-ylidene]ethyl phosphate</name>
        <dbReference type="ChEBI" id="CHEBI:62899"/>
    </ligand>
</feature>
<dbReference type="PANTHER" id="PTHR20857:SF15">
    <property type="entry name" value="THIAMINE-PHOSPHATE SYNTHASE"/>
    <property type="match status" value="1"/>
</dbReference>
<comment type="catalytic activity">
    <reaction evidence="7 9 10">
        <text>2-(2-carboxy-4-methylthiazol-5-yl)ethyl phosphate + 4-amino-2-methyl-5-(diphosphooxymethyl)pyrimidine + 2 H(+) = thiamine phosphate + CO2 + diphosphate</text>
        <dbReference type="Rhea" id="RHEA:47848"/>
        <dbReference type="ChEBI" id="CHEBI:15378"/>
        <dbReference type="ChEBI" id="CHEBI:16526"/>
        <dbReference type="ChEBI" id="CHEBI:33019"/>
        <dbReference type="ChEBI" id="CHEBI:37575"/>
        <dbReference type="ChEBI" id="CHEBI:57841"/>
        <dbReference type="ChEBI" id="CHEBI:62890"/>
        <dbReference type="EC" id="2.5.1.3"/>
    </reaction>
</comment>